<dbReference type="AlphaFoldDB" id="A0A822UY37"/>
<dbReference type="RefSeq" id="WP_060723236.1">
    <property type="nucleotide sequence ID" value="NZ_LMVK01000004.1"/>
</dbReference>
<accession>A0A822UY37</accession>
<sequence>MNIEKVKLLQRKAKEAANFALLCLEMLDRSMPWEEHKERVEDAREYQRQAHFLAACARQEMGLA</sequence>
<reference evidence="1 2" key="1">
    <citation type="submission" date="2016-01" db="EMBL/GenBank/DDBJ databases">
        <authorList>
            <person name="Regsiter A."/>
            <person name="william w."/>
        </authorList>
    </citation>
    <scope>NUCLEOTIDE SEQUENCE [LARGE SCALE GENOMIC DNA]</scope>
    <source>
        <strain evidence="1 2">B6</strain>
    </source>
</reference>
<name>A0A822UY37_AGRTU</name>
<evidence type="ECO:0000313" key="2">
    <source>
        <dbReference type="Proteomes" id="UP000192074"/>
    </source>
</evidence>
<proteinExistence type="predicted"/>
<organism evidence="1 2">
    <name type="scientific">Agrobacterium tumefaciens str. B6</name>
    <dbReference type="NCBI Taxonomy" id="1183423"/>
    <lineage>
        <taxon>Bacteria</taxon>
        <taxon>Pseudomonadati</taxon>
        <taxon>Pseudomonadota</taxon>
        <taxon>Alphaproteobacteria</taxon>
        <taxon>Hyphomicrobiales</taxon>
        <taxon>Rhizobiaceae</taxon>
        <taxon>Rhizobium/Agrobacterium group</taxon>
        <taxon>Agrobacterium</taxon>
        <taxon>Agrobacterium tumefaciens complex</taxon>
    </lineage>
</organism>
<comment type="caution">
    <text evidence="1">The sequence shown here is derived from an EMBL/GenBank/DDBJ whole genome shotgun (WGS) entry which is preliminary data.</text>
</comment>
<evidence type="ECO:0000313" key="1">
    <source>
        <dbReference type="EMBL" id="CVI15307.1"/>
    </source>
</evidence>
<dbReference type="EMBL" id="FCNL01000011">
    <property type="protein sequence ID" value="CVI15307.1"/>
    <property type="molecule type" value="Genomic_DNA"/>
</dbReference>
<gene>
    <name evidence="1" type="ORF">AGR4A_Cc190071</name>
</gene>
<protein>
    <submittedName>
        <fullName evidence="1">Uncharacterized protein</fullName>
    </submittedName>
</protein>
<dbReference type="Proteomes" id="UP000192074">
    <property type="component" value="Unassembled WGS sequence"/>
</dbReference>